<dbReference type="UniPathway" id="UPA00085"/>
<dbReference type="AlphaFoldDB" id="A0A559KJR4"/>
<dbReference type="HAMAP" id="MF_00019">
    <property type="entry name" value="PlsX"/>
    <property type="match status" value="1"/>
</dbReference>
<dbReference type="NCBIfam" id="TIGR00182">
    <property type="entry name" value="plsX"/>
    <property type="match status" value="1"/>
</dbReference>
<protein>
    <recommendedName>
        <fullName evidence="8 10">Phosphate acyltransferase</fullName>
        <ecNumber evidence="8 10">2.3.1.274</ecNumber>
    </recommendedName>
    <alternativeName>
        <fullName evidence="10">Acyl-ACP phosphotransacylase</fullName>
    </alternativeName>
    <alternativeName>
        <fullName evidence="10">Acyl-[acyl-carrier-protein]--phosphate acyltransferase</fullName>
    </alternativeName>
    <alternativeName>
        <fullName evidence="10">Phosphate-acyl-ACP acyltransferase</fullName>
    </alternativeName>
</protein>
<evidence type="ECO:0000256" key="6">
    <source>
        <dbReference type="ARBA" id="ARBA00023209"/>
    </source>
</evidence>
<dbReference type="OrthoDB" id="9806408at2"/>
<evidence type="ECO:0000256" key="1">
    <source>
        <dbReference type="ARBA" id="ARBA00001232"/>
    </source>
</evidence>
<keyword evidence="3 10" id="KW-0444">Lipid biosynthesis</keyword>
<evidence type="ECO:0000256" key="7">
    <source>
        <dbReference type="ARBA" id="ARBA00023264"/>
    </source>
</evidence>
<dbReference type="GO" id="GO:0006633">
    <property type="term" value="P:fatty acid biosynthetic process"/>
    <property type="evidence" value="ECO:0007669"/>
    <property type="project" value="UniProtKB-UniRule"/>
</dbReference>
<dbReference type="EMBL" id="VIAE01000002">
    <property type="protein sequence ID" value="TVY12372.1"/>
    <property type="molecule type" value="Genomic_DNA"/>
</dbReference>
<dbReference type="GO" id="GO:0005737">
    <property type="term" value="C:cytoplasm"/>
    <property type="evidence" value="ECO:0007669"/>
    <property type="project" value="UniProtKB-SubCell"/>
</dbReference>
<comment type="subcellular location">
    <subcellularLocation>
        <location evidence="10">Cytoplasm</location>
    </subcellularLocation>
    <text evidence="10">Associated with the membrane possibly through PlsY.</text>
</comment>
<dbReference type="Proteomes" id="UP000320078">
    <property type="component" value="Unassembled WGS sequence"/>
</dbReference>
<evidence type="ECO:0000313" key="12">
    <source>
        <dbReference type="Proteomes" id="UP000320078"/>
    </source>
</evidence>
<comment type="catalytic activity">
    <reaction evidence="1 10">
        <text>a fatty acyl-[ACP] + phosphate = an acyl phosphate + holo-[ACP]</text>
        <dbReference type="Rhea" id="RHEA:42292"/>
        <dbReference type="Rhea" id="RHEA-COMP:9685"/>
        <dbReference type="Rhea" id="RHEA-COMP:14125"/>
        <dbReference type="ChEBI" id="CHEBI:43474"/>
        <dbReference type="ChEBI" id="CHEBI:59918"/>
        <dbReference type="ChEBI" id="CHEBI:64479"/>
        <dbReference type="ChEBI" id="CHEBI:138651"/>
        <dbReference type="EC" id="2.3.1.274"/>
    </reaction>
</comment>
<keyword evidence="5 10" id="KW-0443">Lipid metabolism</keyword>
<gene>
    <name evidence="10 11" type="primary">plsX</name>
    <name evidence="11" type="ORF">MDPP_00146</name>
</gene>
<dbReference type="GO" id="GO:0043811">
    <property type="term" value="F:phosphate:acyl-[acyl carrier protein] acyltransferase activity"/>
    <property type="evidence" value="ECO:0007669"/>
    <property type="project" value="UniProtKB-UniRule"/>
</dbReference>
<evidence type="ECO:0000256" key="8">
    <source>
        <dbReference type="ARBA" id="ARBA00024069"/>
    </source>
</evidence>
<keyword evidence="2 10" id="KW-0963">Cytoplasm</keyword>
<name>A0A559KJR4_9MOLU</name>
<dbReference type="InterPro" id="IPR003664">
    <property type="entry name" value="FA_synthesis"/>
</dbReference>
<dbReference type="PANTHER" id="PTHR30100:SF1">
    <property type="entry name" value="PHOSPHATE ACYLTRANSFERASE"/>
    <property type="match status" value="1"/>
</dbReference>
<evidence type="ECO:0000256" key="10">
    <source>
        <dbReference type="HAMAP-Rule" id="MF_00019"/>
    </source>
</evidence>
<dbReference type="RefSeq" id="WP_144658294.1">
    <property type="nucleotide sequence ID" value="NZ_VIAE01000002.1"/>
</dbReference>
<keyword evidence="4 10" id="KW-0808">Transferase</keyword>
<evidence type="ECO:0000256" key="9">
    <source>
        <dbReference type="ARBA" id="ARBA00046608"/>
    </source>
</evidence>
<comment type="caution">
    <text evidence="11">The sequence shown here is derived from an EMBL/GenBank/DDBJ whole genome shotgun (WGS) entry which is preliminary data.</text>
</comment>
<dbReference type="Pfam" id="PF02504">
    <property type="entry name" value="FA_synthesis"/>
    <property type="match status" value="1"/>
</dbReference>
<dbReference type="InterPro" id="IPR012281">
    <property type="entry name" value="Phospholipid_synth_PlsX-like"/>
</dbReference>
<dbReference type="PIRSF" id="PIRSF002465">
    <property type="entry name" value="Phsphlp_syn_PlsX"/>
    <property type="match status" value="1"/>
</dbReference>
<keyword evidence="7 10" id="KW-1208">Phospholipid metabolism</keyword>
<proteinExistence type="inferred from homology"/>
<comment type="pathway">
    <text evidence="10">Lipid metabolism; phospholipid metabolism.</text>
</comment>
<dbReference type="PANTHER" id="PTHR30100">
    <property type="entry name" value="FATTY ACID/PHOSPHOLIPID SYNTHESIS PROTEIN PLSX"/>
    <property type="match status" value="1"/>
</dbReference>
<evidence type="ECO:0000256" key="3">
    <source>
        <dbReference type="ARBA" id="ARBA00022516"/>
    </source>
</evidence>
<comment type="function">
    <text evidence="10">Catalyzes the reversible formation of acyl-phosphate (acyl-PO(4)) from acyl-[acyl-carrier-protein] (acyl-ACP). This enzyme utilizes acyl-ACP as fatty acyl donor, but not acyl-CoA.</text>
</comment>
<comment type="subunit">
    <text evidence="9 10">Homodimer. Probably interacts with PlsY.</text>
</comment>
<accession>A0A559KJR4</accession>
<comment type="similarity">
    <text evidence="10">Belongs to the PlsX family.</text>
</comment>
<keyword evidence="12" id="KW-1185">Reference proteome</keyword>
<evidence type="ECO:0000256" key="4">
    <source>
        <dbReference type="ARBA" id="ARBA00022679"/>
    </source>
</evidence>
<keyword evidence="6 10" id="KW-0594">Phospholipid biosynthesis</keyword>
<dbReference type="Gene3D" id="3.40.718.10">
    <property type="entry name" value="Isopropylmalate Dehydrogenase"/>
    <property type="match status" value="1"/>
</dbReference>
<evidence type="ECO:0000256" key="2">
    <source>
        <dbReference type="ARBA" id="ARBA00022490"/>
    </source>
</evidence>
<dbReference type="EC" id="2.3.1.274" evidence="8 10"/>
<dbReference type="SUPFAM" id="SSF53659">
    <property type="entry name" value="Isocitrate/Isopropylmalate dehydrogenase-like"/>
    <property type="match status" value="1"/>
</dbReference>
<organism evidence="11 12">
    <name type="scientific">Candidatus Phytoplasma pini</name>
    <dbReference type="NCBI Taxonomy" id="267362"/>
    <lineage>
        <taxon>Bacteria</taxon>
        <taxon>Bacillati</taxon>
        <taxon>Mycoplasmatota</taxon>
        <taxon>Mollicutes</taxon>
        <taxon>Acholeplasmatales</taxon>
        <taxon>Acholeplasmataceae</taxon>
        <taxon>Candidatus Phytoplasma</taxon>
    </lineage>
</organism>
<evidence type="ECO:0000313" key="11">
    <source>
        <dbReference type="EMBL" id="TVY12372.1"/>
    </source>
</evidence>
<dbReference type="GO" id="GO:0008654">
    <property type="term" value="P:phospholipid biosynthetic process"/>
    <property type="evidence" value="ECO:0007669"/>
    <property type="project" value="UniProtKB-KW"/>
</dbReference>
<evidence type="ECO:0000256" key="5">
    <source>
        <dbReference type="ARBA" id="ARBA00023098"/>
    </source>
</evidence>
<sequence>MIKLAIDAMGGDFAPYIVIEGVIKALTEDSSLYIYLYGDKYLIEEIIQKKTKINNKILKKIQNKITIVHTPFFLEAGIKHIREELRDNQQHSMFLALRAAQIEEADGVVSAGPTQALILASFLIIKTLKGISRIALAPIFSNLDNKQKILLDAGGNTDLKPEHLVNFAICASIMAQELLKIKKPIVKLLNIGSEKTKGRTFEKNAFHLLEKNNFILFKGNEEPQNILNTEADILLSDGFTSNIVLKSYEGALTITFQAIKKILTKNYLKKIISKILFSKELQKIKKKLDNKEIGGAMLLGLNKIVIKAHGNSNSYAFYNAIKQAKILIQQNFLKKIEKHLITENK</sequence>
<reference evidence="11 12" key="1">
    <citation type="submission" date="2019-06" db="EMBL/GenBank/DDBJ databases">
        <title>Draft Genome Sequence of Candidatus Phytoplasma pini-Related Strain MDPP: A Resource for Comparative Genomics of Gymnosperm-infecting Phytoplasmas.</title>
        <authorList>
            <person name="Cai W."/>
            <person name="Costanzo S."/>
            <person name="Shao J."/>
            <person name="Zhao Y."/>
            <person name="Davis R."/>
        </authorList>
    </citation>
    <scope>NUCLEOTIDE SEQUENCE [LARGE SCALE GENOMIC DNA]</scope>
    <source>
        <strain evidence="11 12">MDPP</strain>
    </source>
</reference>